<keyword evidence="1" id="KW-1133">Transmembrane helix</keyword>
<reference evidence="2 3" key="1">
    <citation type="submission" date="2024-04" db="EMBL/GenBank/DDBJ databases">
        <title>draft genome sequnece of Paenibacillus filicis.</title>
        <authorList>
            <person name="Kim D.-U."/>
        </authorList>
    </citation>
    <scope>NUCLEOTIDE SEQUENCE [LARGE SCALE GENOMIC DNA]</scope>
    <source>
        <strain evidence="2 3">KACC14197</strain>
    </source>
</reference>
<dbReference type="EMBL" id="JBBPCC010000001">
    <property type="protein sequence ID" value="MEK8126476.1"/>
    <property type="molecule type" value="Genomic_DNA"/>
</dbReference>
<gene>
    <name evidence="2" type="ORF">WMW72_00960</name>
</gene>
<sequence>MSVYWIELLMWLSLFVTLMLTFSILLMDFVVSDSSSYDLEVLWKGQYTRQELHLEPDDD</sequence>
<dbReference type="Proteomes" id="UP001469365">
    <property type="component" value="Unassembled WGS sequence"/>
</dbReference>
<keyword evidence="1" id="KW-0812">Transmembrane</keyword>
<feature type="transmembrane region" description="Helical" evidence="1">
    <location>
        <begin position="6"/>
        <end position="27"/>
    </location>
</feature>
<name>A0ABU9DCA2_9BACL</name>
<evidence type="ECO:0000256" key="1">
    <source>
        <dbReference type="SAM" id="Phobius"/>
    </source>
</evidence>
<evidence type="ECO:0000313" key="2">
    <source>
        <dbReference type="EMBL" id="MEK8126476.1"/>
    </source>
</evidence>
<keyword evidence="3" id="KW-1185">Reference proteome</keyword>
<comment type="caution">
    <text evidence="2">The sequence shown here is derived from an EMBL/GenBank/DDBJ whole genome shotgun (WGS) entry which is preliminary data.</text>
</comment>
<organism evidence="2 3">
    <name type="scientific">Paenibacillus filicis</name>
    <dbReference type="NCBI Taxonomy" id="669464"/>
    <lineage>
        <taxon>Bacteria</taxon>
        <taxon>Bacillati</taxon>
        <taxon>Bacillota</taxon>
        <taxon>Bacilli</taxon>
        <taxon>Bacillales</taxon>
        <taxon>Paenibacillaceae</taxon>
        <taxon>Paenibacillus</taxon>
    </lineage>
</organism>
<protein>
    <submittedName>
        <fullName evidence="2">Uncharacterized protein</fullName>
    </submittedName>
</protein>
<proteinExistence type="predicted"/>
<accession>A0ABU9DCA2</accession>
<keyword evidence="1" id="KW-0472">Membrane</keyword>
<evidence type="ECO:0000313" key="3">
    <source>
        <dbReference type="Proteomes" id="UP001469365"/>
    </source>
</evidence>
<dbReference type="RefSeq" id="WP_341413534.1">
    <property type="nucleotide sequence ID" value="NZ_JBBPCC010000001.1"/>
</dbReference>